<keyword evidence="3" id="KW-0378">Hydrolase</keyword>
<evidence type="ECO:0000256" key="2">
    <source>
        <dbReference type="ARBA" id="ARBA00022723"/>
    </source>
</evidence>
<reference evidence="7" key="1">
    <citation type="submission" date="2016-10" db="EMBL/GenBank/DDBJ databases">
        <authorList>
            <person name="Varghese N."/>
            <person name="Submissions S."/>
        </authorList>
    </citation>
    <scope>NUCLEOTIDE SEQUENCE [LARGE SCALE GENOMIC DNA]</scope>
    <source>
        <strain evidence="7">CGMCC 4.2126</strain>
    </source>
</reference>
<evidence type="ECO:0000313" key="6">
    <source>
        <dbReference type="EMBL" id="SFJ57538.1"/>
    </source>
</evidence>
<dbReference type="GO" id="GO:0046872">
    <property type="term" value="F:metal ion binding"/>
    <property type="evidence" value="ECO:0007669"/>
    <property type="project" value="UniProtKB-KW"/>
</dbReference>
<dbReference type="EMBL" id="FOQY01000010">
    <property type="protein sequence ID" value="SFJ57538.1"/>
    <property type="molecule type" value="Genomic_DNA"/>
</dbReference>
<proteinExistence type="predicted"/>
<dbReference type="InterPro" id="IPR029060">
    <property type="entry name" value="PIN-like_dom_sf"/>
</dbReference>
<dbReference type="Pfam" id="PF01850">
    <property type="entry name" value="PIN"/>
    <property type="match status" value="1"/>
</dbReference>
<dbReference type="RefSeq" id="WP_093887914.1">
    <property type="nucleotide sequence ID" value="NZ_FOQY01000010.1"/>
</dbReference>
<accession>A0A1I3SFL4</accession>
<organism evidence="6 7">
    <name type="scientific">Streptosporangium canum</name>
    <dbReference type="NCBI Taxonomy" id="324952"/>
    <lineage>
        <taxon>Bacteria</taxon>
        <taxon>Bacillati</taxon>
        <taxon>Actinomycetota</taxon>
        <taxon>Actinomycetes</taxon>
        <taxon>Streptosporangiales</taxon>
        <taxon>Streptosporangiaceae</taxon>
        <taxon>Streptosporangium</taxon>
    </lineage>
</organism>
<gene>
    <name evidence="6" type="ORF">SAMN05216275_11040</name>
</gene>
<evidence type="ECO:0000313" key="7">
    <source>
        <dbReference type="Proteomes" id="UP000199111"/>
    </source>
</evidence>
<evidence type="ECO:0000256" key="1">
    <source>
        <dbReference type="ARBA" id="ARBA00022722"/>
    </source>
</evidence>
<keyword evidence="7" id="KW-1185">Reference proteome</keyword>
<name>A0A1I3SFL4_9ACTN</name>
<keyword evidence="2" id="KW-0479">Metal-binding</keyword>
<keyword evidence="1" id="KW-0540">Nuclease</keyword>
<sequence>MPSLPRIYPDANVYLDLITRNEDINKSTGEERWRSAVALFDGIFAREAEMAASPLIEAEVLCNGNARLRQERSEKVRERLRTWFISPGTIWVDIDRYLVREAVCLRDAYGSQHEKGSKPFGATDALHLAAALRAKCGYFMTCDDGFPLGQTIEGMKIIRPDIVWQEKLRLEME</sequence>
<dbReference type="GO" id="GO:0016787">
    <property type="term" value="F:hydrolase activity"/>
    <property type="evidence" value="ECO:0007669"/>
    <property type="project" value="UniProtKB-KW"/>
</dbReference>
<keyword evidence="4" id="KW-0460">Magnesium</keyword>
<dbReference type="GO" id="GO:0004518">
    <property type="term" value="F:nuclease activity"/>
    <property type="evidence" value="ECO:0007669"/>
    <property type="project" value="UniProtKB-KW"/>
</dbReference>
<dbReference type="InterPro" id="IPR002716">
    <property type="entry name" value="PIN_dom"/>
</dbReference>
<evidence type="ECO:0000256" key="3">
    <source>
        <dbReference type="ARBA" id="ARBA00022801"/>
    </source>
</evidence>
<dbReference type="GeneID" id="96299106"/>
<dbReference type="Gene3D" id="3.40.50.1010">
    <property type="entry name" value="5'-nuclease"/>
    <property type="match status" value="1"/>
</dbReference>
<protein>
    <submittedName>
        <fullName evidence="6">Predicted nucleic acid-binding protein, contains PIN domain</fullName>
    </submittedName>
</protein>
<feature type="domain" description="PIN" evidence="5">
    <location>
        <begin position="7"/>
        <end position="146"/>
    </location>
</feature>
<evidence type="ECO:0000259" key="5">
    <source>
        <dbReference type="Pfam" id="PF01850"/>
    </source>
</evidence>
<dbReference type="AlphaFoldDB" id="A0A1I3SFL4"/>
<evidence type="ECO:0000256" key="4">
    <source>
        <dbReference type="ARBA" id="ARBA00022842"/>
    </source>
</evidence>
<dbReference type="Proteomes" id="UP000199111">
    <property type="component" value="Unassembled WGS sequence"/>
</dbReference>
<dbReference type="SUPFAM" id="SSF88723">
    <property type="entry name" value="PIN domain-like"/>
    <property type="match status" value="1"/>
</dbReference>